<dbReference type="Gene3D" id="1.20.1390.10">
    <property type="entry name" value="PWI domain"/>
    <property type="match status" value="3"/>
</dbReference>
<dbReference type="SMART" id="SM00311">
    <property type="entry name" value="PWI"/>
    <property type="match status" value="2"/>
</dbReference>
<comment type="caution">
    <text evidence="2">The sequence shown here is derived from an EMBL/GenBank/DDBJ whole genome shotgun (WGS) entry which is preliminary data.</text>
</comment>
<sequence>MIPMTKGVFNYEINREVVDKNSTDEVADDLGESERLFRNIWAKLFSEIKKLEQGLSLEINWAVFDQHELHEKLRPSIRKEVMELLNKEKASVVDQVLDVIKNQNRPSQMLELLEPSLDVYNEMVVRILWRALLILVKKLDTGNEIPRNLDELSSYVIDWAVVDKVLLHNRFRPWVFREIMEFVRQEEAATHVVDSIVSRIKDHATAKDILELVKPSLGDRSENFVVHLWIKLINKNPFSRNARLMEQCRKQKRSFSLINWDVYEKHGLQKNMRPGIWVETLELIRQKKDAMLVDEQIMWSIMSRLHKDSACPSKMVEFIEPILGSGSEQFVMRMWYAAVSSLLKPVLLPV</sequence>
<organism evidence="2 3">
    <name type="scientific">Papaver nudicaule</name>
    <name type="common">Iceland poppy</name>
    <dbReference type="NCBI Taxonomy" id="74823"/>
    <lineage>
        <taxon>Eukaryota</taxon>
        <taxon>Viridiplantae</taxon>
        <taxon>Streptophyta</taxon>
        <taxon>Embryophyta</taxon>
        <taxon>Tracheophyta</taxon>
        <taxon>Spermatophyta</taxon>
        <taxon>Magnoliopsida</taxon>
        <taxon>Ranunculales</taxon>
        <taxon>Papaveraceae</taxon>
        <taxon>Papaveroideae</taxon>
        <taxon>Papaver</taxon>
    </lineage>
</organism>
<gene>
    <name evidence="2" type="ORF">MKW94_014929</name>
</gene>
<feature type="domain" description="PWI" evidence="1">
    <location>
        <begin position="52"/>
        <end position="151"/>
    </location>
</feature>
<evidence type="ECO:0000313" key="2">
    <source>
        <dbReference type="EMBL" id="MCL7033181.1"/>
    </source>
</evidence>
<dbReference type="EMBL" id="JAJJMA010131449">
    <property type="protein sequence ID" value="MCL7033181.1"/>
    <property type="molecule type" value="Genomic_DNA"/>
</dbReference>
<dbReference type="Proteomes" id="UP001177140">
    <property type="component" value="Unassembled WGS sequence"/>
</dbReference>
<dbReference type="InterPro" id="IPR053294">
    <property type="entry name" value="RBM_PWI_domain"/>
</dbReference>
<protein>
    <recommendedName>
        <fullName evidence="1">PWI domain-containing protein</fullName>
    </recommendedName>
</protein>
<keyword evidence="3" id="KW-1185">Reference proteome</keyword>
<name>A0AA41SAC0_PAPNU</name>
<feature type="domain" description="PWI" evidence="1">
    <location>
        <begin position="150"/>
        <end position="251"/>
    </location>
</feature>
<dbReference type="PANTHER" id="PTHR47334:SF2">
    <property type="entry name" value="RNA-BINDING MOTIF PROTEIN 25"/>
    <property type="match status" value="1"/>
</dbReference>
<evidence type="ECO:0000259" key="1">
    <source>
        <dbReference type="PROSITE" id="PS51025"/>
    </source>
</evidence>
<dbReference type="PANTHER" id="PTHR47334">
    <property type="entry name" value="SPLICING FACTOR PWI DOMAIN-CONTAINING PROTEIN / RNA RECOGNITION MOTIF (RRM)-CONTAINING PROTEIN"/>
    <property type="match status" value="1"/>
</dbReference>
<dbReference type="Pfam" id="PF01480">
    <property type="entry name" value="PWI"/>
    <property type="match status" value="1"/>
</dbReference>
<proteinExistence type="predicted"/>
<dbReference type="AlphaFoldDB" id="A0AA41SAC0"/>
<evidence type="ECO:0000313" key="3">
    <source>
        <dbReference type="Proteomes" id="UP001177140"/>
    </source>
</evidence>
<dbReference type="InterPro" id="IPR002483">
    <property type="entry name" value="PWI_dom"/>
</dbReference>
<accession>A0AA41SAC0</accession>
<reference evidence="2" key="1">
    <citation type="submission" date="2022-03" db="EMBL/GenBank/DDBJ databases">
        <title>A functionally conserved STORR gene fusion in Papaver species that diverged 16.8 million years ago.</title>
        <authorList>
            <person name="Catania T."/>
        </authorList>
    </citation>
    <scope>NUCLEOTIDE SEQUENCE</scope>
    <source>
        <strain evidence="2">S-191538</strain>
    </source>
</reference>
<dbReference type="PROSITE" id="PS51025">
    <property type="entry name" value="PWI"/>
    <property type="match status" value="2"/>
</dbReference>